<dbReference type="InterPro" id="IPR023198">
    <property type="entry name" value="PGP-like_dom2"/>
</dbReference>
<dbReference type="NCBIfam" id="TIGR01493">
    <property type="entry name" value="HAD-SF-IA-v2"/>
    <property type="match status" value="1"/>
</dbReference>
<dbReference type="PANTHER" id="PTHR43316:SF3">
    <property type="entry name" value="HALOACID DEHALOGENASE, TYPE II (AFU_ORTHOLOGUE AFUA_2G07750)-RELATED"/>
    <property type="match status" value="1"/>
</dbReference>
<dbReference type="InterPro" id="IPR036412">
    <property type="entry name" value="HAD-like_sf"/>
</dbReference>
<dbReference type="Pfam" id="PF00702">
    <property type="entry name" value="Hydrolase"/>
    <property type="match status" value="1"/>
</dbReference>
<gene>
    <name evidence="3" type="ORF">E0L93_04095</name>
</gene>
<dbReference type="RefSeq" id="WP_132688863.1">
    <property type="nucleotide sequence ID" value="NZ_SKBU01000007.1"/>
</dbReference>
<dbReference type="Gene3D" id="1.10.150.240">
    <property type="entry name" value="Putative phosphatase, domain 2"/>
    <property type="match status" value="1"/>
</dbReference>
<keyword evidence="4" id="KW-1185">Reference proteome</keyword>
<dbReference type="CDD" id="cd02588">
    <property type="entry name" value="HAD_L2-DEX"/>
    <property type="match status" value="1"/>
</dbReference>
<dbReference type="SUPFAM" id="SSF56784">
    <property type="entry name" value="HAD-like"/>
    <property type="match status" value="1"/>
</dbReference>
<dbReference type="InterPro" id="IPR051540">
    <property type="entry name" value="S-2-haloacid_dehalogenase"/>
</dbReference>
<dbReference type="InterPro" id="IPR006328">
    <property type="entry name" value="2-HAD"/>
</dbReference>
<organism evidence="3 4">
    <name type="scientific">Rubrobacter taiwanensis</name>
    <dbReference type="NCBI Taxonomy" id="185139"/>
    <lineage>
        <taxon>Bacteria</taxon>
        <taxon>Bacillati</taxon>
        <taxon>Actinomycetota</taxon>
        <taxon>Rubrobacteria</taxon>
        <taxon>Rubrobacterales</taxon>
        <taxon>Rubrobacteraceae</taxon>
        <taxon>Rubrobacter</taxon>
    </lineage>
</organism>
<dbReference type="SFLD" id="SFLDG01129">
    <property type="entry name" value="C1.5:_HAD__Beta-PGM__Phosphata"/>
    <property type="match status" value="1"/>
</dbReference>
<keyword evidence="2" id="KW-0378">Hydrolase</keyword>
<comment type="caution">
    <text evidence="3">The sequence shown here is derived from an EMBL/GenBank/DDBJ whole genome shotgun (WGS) entry which is preliminary data.</text>
</comment>
<dbReference type="Gene3D" id="3.40.50.1000">
    <property type="entry name" value="HAD superfamily/HAD-like"/>
    <property type="match status" value="1"/>
</dbReference>
<dbReference type="Proteomes" id="UP000295244">
    <property type="component" value="Unassembled WGS sequence"/>
</dbReference>
<evidence type="ECO:0000256" key="2">
    <source>
        <dbReference type="ARBA" id="ARBA00022801"/>
    </source>
</evidence>
<dbReference type="InterPro" id="IPR006439">
    <property type="entry name" value="HAD-SF_hydro_IA"/>
</dbReference>
<proteinExistence type="inferred from homology"/>
<name>A0A4R1BPX9_9ACTN</name>
<protein>
    <submittedName>
        <fullName evidence="3">Haloacid dehalogenase type II</fullName>
    </submittedName>
</protein>
<dbReference type="SFLD" id="SFLDS00003">
    <property type="entry name" value="Haloacid_Dehalogenase"/>
    <property type="match status" value="1"/>
</dbReference>
<dbReference type="PANTHER" id="PTHR43316">
    <property type="entry name" value="HYDROLASE, HALOACID DELAHOGENASE-RELATED"/>
    <property type="match status" value="1"/>
</dbReference>
<evidence type="ECO:0000313" key="4">
    <source>
        <dbReference type="Proteomes" id="UP000295244"/>
    </source>
</evidence>
<dbReference type="PRINTS" id="PR00413">
    <property type="entry name" value="HADHALOGNASE"/>
</dbReference>
<comment type="similarity">
    <text evidence="1">Belongs to the HAD-like hydrolase superfamily. S-2-haloalkanoic acid dehalogenase family.</text>
</comment>
<evidence type="ECO:0000256" key="1">
    <source>
        <dbReference type="ARBA" id="ARBA00008106"/>
    </source>
</evidence>
<dbReference type="InterPro" id="IPR023214">
    <property type="entry name" value="HAD_sf"/>
</dbReference>
<evidence type="ECO:0000313" key="3">
    <source>
        <dbReference type="EMBL" id="TCJ19694.1"/>
    </source>
</evidence>
<dbReference type="NCBIfam" id="TIGR01428">
    <property type="entry name" value="HAD_type_II"/>
    <property type="match status" value="1"/>
</dbReference>
<dbReference type="OrthoDB" id="3774052at2"/>
<dbReference type="GO" id="GO:0019120">
    <property type="term" value="F:hydrolase activity, acting on acid halide bonds, in C-halide compounds"/>
    <property type="evidence" value="ECO:0007669"/>
    <property type="project" value="InterPro"/>
</dbReference>
<reference evidence="3 4" key="1">
    <citation type="submission" date="2019-03" db="EMBL/GenBank/DDBJ databases">
        <title>Whole genome sequence of a novel Rubrobacter taiwanensis strain, isolated from Yellowstone National Park.</title>
        <authorList>
            <person name="Freed S."/>
            <person name="Ramaley R.F."/>
            <person name="Kyndt J.A."/>
        </authorList>
    </citation>
    <scope>NUCLEOTIDE SEQUENCE [LARGE SCALE GENOMIC DNA]</scope>
    <source>
        <strain evidence="3 4">Yellowstone</strain>
    </source>
</reference>
<sequence length="236" mass="26503">MSLSGVRALAFDVFGTVVDWRSTIIEEGGRLNREKGLDVDWAAFADAWREEYRPSMDRVRRGELPWTKLDDLHRASLEKLLDEFGVEGLNDAEKERLNRVWHRLKPWPDAVEGLKRLRRRYILATLSNGNVALLVNMAKRAGLPWDCVLSAELARRYKPDREVYLMAAELLGLKAGEVGMVAAHAEDLLAARQAGLRTVFVPRPLEFGPGGAAEAPDPSFDMVVEDLTDLARRLGL</sequence>
<dbReference type="AlphaFoldDB" id="A0A4R1BPX9"/>
<dbReference type="EMBL" id="SKBU01000007">
    <property type="protein sequence ID" value="TCJ19694.1"/>
    <property type="molecule type" value="Genomic_DNA"/>
</dbReference>
<accession>A0A4R1BPX9</accession>